<dbReference type="STRING" id="394096.DB31_5022"/>
<keyword evidence="9" id="KW-1185">Reference proteome</keyword>
<keyword evidence="4 6" id="KW-0472">Membrane</keyword>
<protein>
    <recommendedName>
        <fullName evidence="7">SCP2 domain-containing protein</fullName>
    </recommendedName>
</protein>
<comment type="caution">
    <text evidence="8">The sequence shown here is derived from an EMBL/GenBank/DDBJ whole genome shotgun (WGS) entry which is preliminary data.</text>
</comment>
<evidence type="ECO:0000256" key="5">
    <source>
        <dbReference type="SAM" id="MobiDB-lite"/>
    </source>
</evidence>
<feature type="compositionally biased region" description="Acidic residues" evidence="5">
    <location>
        <begin position="178"/>
        <end position="188"/>
    </location>
</feature>
<feature type="region of interest" description="Disordered" evidence="5">
    <location>
        <begin position="172"/>
        <end position="241"/>
    </location>
</feature>
<feature type="domain" description="SCP2" evidence="7">
    <location>
        <begin position="254"/>
        <end position="350"/>
    </location>
</feature>
<organism evidence="8 9">
    <name type="scientific">Hyalangium minutum</name>
    <dbReference type="NCBI Taxonomy" id="394096"/>
    <lineage>
        <taxon>Bacteria</taxon>
        <taxon>Pseudomonadati</taxon>
        <taxon>Myxococcota</taxon>
        <taxon>Myxococcia</taxon>
        <taxon>Myxococcales</taxon>
        <taxon>Cystobacterineae</taxon>
        <taxon>Archangiaceae</taxon>
        <taxon>Hyalangium</taxon>
    </lineage>
</organism>
<dbReference type="EMBL" id="JMCB01000003">
    <property type="protein sequence ID" value="KFE69980.1"/>
    <property type="molecule type" value="Genomic_DNA"/>
</dbReference>
<evidence type="ECO:0000256" key="4">
    <source>
        <dbReference type="ARBA" id="ARBA00023136"/>
    </source>
</evidence>
<evidence type="ECO:0000256" key="2">
    <source>
        <dbReference type="ARBA" id="ARBA00022692"/>
    </source>
</evidence>
<reference evidence="8 9" key="1">
    <citation type="submission" date="2014-04" db="EMBL/GenBank/DDBJ databases">
        <title>Genome assembly of Hyalangium minutum DSM 14724.</title>
        <authorList>
            <person name="Sharma G."/>
            <person name="Subramanian S."/>
        </authorList>
    </citation>
    <scope>NUCLEOTIDE SEQUENCE [LARGE SCALE GENOMIC DNA]</scope>
    <source>
        <strain evidence="8 9">DSM 14724</strain>
    </source>
</reference>
<feature type="compositionally biased region" description="Basic residues" evidence="5">
    <location>
        <begin position="193"/>
        <end position="203"/>
    </location>
</feature>
<dbReference type="Pfam" id="PF02036">
    <property type="entry name" value="SCP2"/>
    <property type="match status" value="1"/>
</dbReference>
<dbReference type="Pfam" id="PF05128">
    <property type="entry name" value="DUF697"/>
    <property type="match status" value="1"/>
</dbReference>
<gene>
    <name evidence="8" type="ORF">DB31_5022</name>
</gene>
<evidence type="ECO:0000259" key="7">
    <source>
        <dbReference type="Pfam" id="PF02036"/>
    </source>
</evidence>
<feature type="transmembrane region" description="Helical" evidence="6">
    <location>
        <begin position="105"/>
        <end position="122"/>
    </location>
</feature>
<dbReference type="GO" id="GO:0016020">
    <property type="term" value="C:membrane"/>
    <property type="evidence" value="ECO:0007669"/>
    <property type="project" value="UniProtKB-SubCell"/>
</dbReference>
<evidence type="ECO:0000313" key="9">
    <source>
        <dbReference type="Proteomes" id="UP000028725"/>
    </source>
</evidence>
<dbReference type="InterPro" id="IPR021147">
    <property type="entry name" value="DUF697"/>
</dbReference>
<dbReference type="AlphaFoldDB" id="A0A085WQL7"/>
<keyword evidence="2 6" id="KW-0812">Transmembrane</keyword>
<sequence length="351" mass="38057">MSWLDTLDDIRTRDFSKASVAQRDQAARDVINLCSYASAVVSISPIPLSDVVLMLPIQTGMVMTIGHIYGRKVDKASAKDLILELGATAGVGFLARQGIKALLPIIGALLTVVPAFAANWAMGRVAMEYFKNPNASQEDLEKVFRKAKDEGSSLFSRDAFDKFRKQNEEKIKAVADQGSEEPAEDEEESPKAAPRKSAKKAATKKSVEKKPLGKAAPAKKAAAKKVATKKAAANKAPSKAEAPLTVRTLIERELPRRIETKRELARSIGAVVHLDISGNHGGQWTVDLGAQKQWVKKGLNGTPRVTVRSKDDDFLQIATGQRDPKMAVLMGSLEFDPFDLELAGQVGQLLT</sequence>
<comment type="subcellular location">
    <subcellularLocation>
        <location evidence="1">Membrane</location>
        <topology evidence="1">Multi-pass membrane protein</topology>
    </subcellularLocation>
</comment>
<dbReference type="InterPro" id="IPR003033">
    <property type="entry name" value="SCP2_sterol-bd_dom"/>
</dbReference>
<dbReference type="RefSeq" id="WP_052419784.1">
    <property type="nucleotide sequence ID" value="NZ_JMCB01000003.1"/>
</dbReference>
<feature type="transmembrane region" description="Helical" evidence="6">
    <location>
        <begin position="51"/>
        <end position="69"/>
    </location>
</feature>
<evidence type="ECO:0000313" key="8">
    <source>
        <dbReference type="EMBL" id="KFE69980.1"/>
    </source>
</evidence>
<keyword evidence="3 6" id="KW-1133">Transmembrane helix</keyword>
<evidence type="ECO:0000256" key="3">
    <source>
        <dbReference type="ARBA" id="ARBA00022989"/>
    </source>
</evidence>
<dbReference type="Gene3D" id="3.30.1050.10">
    <property type="entry name" value="SCP2 sterol-binding domain"/>
    <property type="match status" value="1"/>
</dbReference>
<feature type="compositionally biased region" description="Low complexity" evidence="5">
    <location>
        <begin position="229"/>
        <end position="241"/>
    </location>
</feature>
<name>A0A085WQL7_9BACT</name>
<evidence type="ECO:0000256" key="6">
    <source>
        <dbReference type="SAM" id="Phobius"/>
    </source>
</evidence>
<evidence type="ECO:0000256" key="1">
    <source>
        <dbReference type="ARBA" id="ARBA00004141"/>
    </source>
</evidence>
<accession>A0A085WQL7</accession>
<dbReference type="Proteomes" id="UP000028725">
    <property type="component" value="Unassembled WGS sequence"/>
</dbReference>
<dbReference type="InterPro" id="IPR036527">
    <property type="entry name" value="SCP2_sterol-bd_dom_sf"/>
</dbReference>
<dbReference type="SUPFAM" id="SSF55718">
    <property type="entry name" value="SCP-like"/>
    <property type="match status" value="1"/>
</dbReference>
<proteinExistence type="predicted"/>